<proteinExistence type="predicted"/>
<organism evidence="2 3">
    <name type="scientific">Kribbella capetownensis</name>
    <dbReference type="NCBI Taxonomy" id="1572659"/>
    <lineage>
        <taxon>Bacteria</taxon>
        <taxon>Bacillati</taxon>
        <taxon>Actinomycetota</taxon>
        <taxon>Actinomycetes</taxon>
        <taxon>Propionibacteriales</taxon>
        <taxon>Kribbellaceae</taxon>
        <taxon>Kribbella</taxon>
    </lineage>
</organism>
<protein>
    <recommendedName>
        <fullName evidence="4">Tetratricopeptide repeat protein</fullName>
    </recommendedName>
</protein>
<feature type="transmembrane region" description="Helical" evidence="1">
    <location>
        <begin position="34"/>
        <end position="55"/>
    </location>
</feature>
<evidence type="ECO:0000256" key="1">
    <source>
        <dbReference type="SAM" id="Phobius"/>
    </source>
</evidence>
<gene>
    <name evidence="2" type="ORF">E0H75_17150</name>
</gene>
<dbReference type="Proteomes" id="UP000293342">
    <property type="component" value="Unassembled WGS sequence"/>
</dbReference>
<accession>A0A4R0JRM4</accession>
<evidence type="ECO:0000313" key="2">
    <source>
        <dbReference type="EMBL" id="TCC50021.1"/>
    </source>
</evidence>
<keyword evidence="1" id="KW-0812">Transmembrane</keyword>
<keyword evidence="3" id="KW-1185">Reference proteome</keyword>
<name>A0A4R0JRM4_9ACTN</name>
<dbReference type="InterPro" id="IPR011990">
    <property type="entry name" value="TPR-like_helical_dom_sf"/>
</dbReference>
<dbReference type="Gene3D" id="1.25.40.10">
    <property type="entry name" value="Tetratricopeptide repeat domain"/>
    <property type="match status" value="1"/>
</dbReference>
<dbReference type="AlphaFoldDB" id="A0A4R0JRM4"/>
<dbReference type="EMBL" id="SJKD01000003">
    <property type="protein sequence ID" value="TCC50021.1"/>
    <property type="molecule type" value="Genomic_DNA"/>
</dbReference>
<evidence type="ECO:0000313" key="3">
    <source>
        <dbReference type="Proteomes" id="UP000293342"/>
    </source>
</evidence>
<comment type="caution">
    <text evidence="2">The sequence shown here is derived from an EMBL/GenBank/DDBJ whole genome shotgun (WGS) entry which is preliminary data.</text>
</comment>
<keyword evidence="1" id="KW-1133">Transmembrane helix</keyword>
<sequence>MNAKRAAILLAAVFVAYAALLGWRGVLLIGTGDPIAVGLGIAVLVIPVLGAFLVWRELQFGRRTEVLARELEAAGGLPVDDLPRRPSGRIDRAAADQAFEKYKAEAEAAPGDWRVWFRLATAYDAAGDRKRARATMRTAIAQHEGQERPVN</sequence>
<dbReference type="OrthoDB" id="4485518at2"/>
<evidence type="ECO:0008006" key="4">
    <source>
        <dbReference type="Google" id="ProtNLM"/>
    </source>
</evidence>
<keyword evidence="1" id="KW-0472">Membrane</keyword>
<dbReference type="SUPFAM" id="SSF48452">
    <property type="entry name" value="TPR-like"/>
    <property type="match status" value="1"/>
</dbReference>
<dbReference type="Pfam" id="PF14559">
    <property type="entry name" value="TPR_19"/>
    <property type="match status" value="1"/>
</dbReference>
<reference evidence="2 3" key="1">
    <citation type="submission" date="2019-02" db="EMBL/GenBank/DDBJ databases">
        <title>Kribbella capetownensis sp. nov. and Kribbella speibonae sp. nov., isolated from soil.</title>
        <authorList>
            <person name="Curtis S.M."/>
            <person name="Norton I."/>
            <person name="Everest G.J."/>
            <person name="Meyers P.R."/>
        </authorList>
    </citation>
    <scope>NUCLEOTIDE SEQUENCE [LARGE SCALE GENOMIC DNA]</scope>
    <source>
        <strain evidence="2 3">YM53</strain>
    </source>
</reference>
<dbReference type="RefSeq" id="WP_131514535.1">
    <property type="nucleotide sequence ID" value="NZ_SJKD01000003.1"/>
</dbReference>